<dbReference type="InterPro" id="IPR016162">
    <property type="entry name" value="Ald_DH_N"/>
</dbReference>
<comment type="caution">
    <text evidence="6">The sequence shown here is derived from an EMBL/GenBank/DDBJ whole genome shotgun (WGS) entry which is preliminary data.</text>
</comment>
<dbReference type="FunFam" id="3.40.605.10:FF:000001">
    <property type="entry name" value="Aldehyde dehydrogenase 1"/>
    <property type="match status" value="1"/>
</dbReference>
<dbReference type="CDD" id="cd07112">
    <property type="entry name" value="ALDH_GABALDH-PuuC"/>
    <property type="match status" value="1"/>
</dbReference>
<feature type="domain" description="Aldehyde dehydrogenase" evidence="5">
    <location>
        <begin position="50"/>
        <end position="508"/>
    </location>
</feature>
<dbReference type="PANTHER" id="PTHR11699">
    <property type="entry name" value="ALDEHYDE DEHYDROGENASE-RELATED"/>
    <property type="match status" value="1"/>
</dbReference>
<evidence type="ECO:0000256" key="1">
    <source>
        <dbReference type="ARBA" id="ARBA00009986"/>
    </source>
</evidence>
<dbReference type="InterPro" id="IPR016161">
    <property type="entry name" value="Ald_DH/histidinol_DH"/>
</dbReference>
<reference evidence="6 7" key="1">
    <citation type="submission" date="2019-06" db="EMBL/GenBank/DDBJ databases">
        <title>Sequencing the genomes of 1000 actinobacteria strains.</title>
        <authorList>
            <person name="Klenk H.-P."/>
        </authorList>
    </citation>
    <scope>NUCLEOTIDE SEQUENCE [LARGE SCALE GENOMIC DNA]</scope>
    <source>
        <strain evidence="6 7">DSM 21947</strain>
    </source>
</reference>
<keyword evidence="7" id="KW-1185">Reference proteome</keyword>
<dbReference type="InterPro" id="IPR016163">
    <property type="entry name" value="Ald_DH_C"/>
</dbReference>
<gene>
    <name evidence="6" type="ORF">FB472_0062</name>
</gene>
<feature type="active site" evidence="3">
    <location>
        <position position="282"/>
    </location>
</feature>
<dbReference type="Proteomes" id="UP000316560">
    <property type="component" value="Unassembled WGS sequence"/>
</dbReference>
<dbReference type="InterPro" id="IPR015590">
    <property type="entry name" value="Aldehyde_DH_dom"/>
</dbReference>
<dbReference type="GO" id="GO:0016620">
    <property type="term" value="F:oxidoreductase activity, acting on the aldehyde or oxo group of donors, NAD or NADP as acceptor"/>
    <property type="evidence" value="ECO:0007669"/>
    <property type="project" value="InterPro"/>
</dbReference>
<evidence type="ECO:0000313" key="6">
    <source>
        <dbReference type="EMBL" id="TQO18545.1"/>
    </source>
</evidence>
<evidence type="ECO:0000259" key="5">
    <source>
        <dbReference type="Pfam" id="PF00171"/>
    </source>
</evidence>
<accession>A0A8H2K3M0</accession>
<dbReference type="InterPro" id="IPR029510">
    <property type="entry name" value="Ald_DH_CS_GLU"/>
</dbReference>
<comment type="similarity">
    <text evidence="1 4">Belongs to the aldehyde dehydrogenase family.</text>
</comment>
<evidence type="ECO:0000256" key="3">
    <source>
        <dbReference type="PROSITE-ProRule" id="PRU10007"/>
    </source>
</evidence>
<dbReference type="AlphaFoldDB" id="A0A8H2K3M0"/>
<keyword evidence="2 4" id="KW-0560">Oxidoreductase</keyword>
<name>A0A8H2K3M0_9MICO</name>
<protein>
    <submittedName>
        <fullName evidence="6">Gamma-glutamyl-gamma-aminobutyraldehyde dehydrogenase/4-guanidinobutyraldehyde dehydrogenase/NAD-dependent aldehyde dehydrogenase</fullName>
    </submittedName>
</protein>
<dbReference type="PROSITE" id="PS00687">
    <property type="entry name" value="ALDEHYDE_DEHYDR_GLU"/>
    <property type="match status" value="1"/>
</dbReference>
<evidence type="ECO:0000256" key="4">
    <source>
        <dbReference type="RuleBase" id="RU003345"/>
    </source>
</evidence>
<dbReference type="SUPFAM" id="SSF53720">
    <property type="entry name" value="ALDH-like"/>
    <property type="match status" value="1"/>
</dbReference>
<dbReference type="FunFam" id="3.40.309.10:FF:000012">
    <property type="entry name" value="Betaine aldehyde dehydrogenase"/>
    <property type="match status" value="1"/>
</dbReference>
<evidence type="ECO:0000313" key="7">
    <source>
        <dbReference type="Proteomes" id="UP000316560"/>
    </source>
</evidence>
<sequence length="522" mass="55074">MLCLVSQSISCFTTRMDTRFMNNWIDAAAALKPRTQLFIDGSFRSALDGSSFESIAPRNGAVILSVSAAGEEDVDAAVVAASRAFDAGSWSRADRSHRARVLLRLSELMLENLDELALLESLDSGHPISDARSADVPTAARVFRWYAESIDKVYDEVAPTPQNALALVTREPLGVIGAVVPWNYPLIITAWKVAPALATGNSVVLKPAELTSLSALKLAELASEAGIPDGVFNVVPGLGAVAGRALGMHPLVDKVTFTGSPAVGRAFLRYAGDSNGKQVALELGGKSPQIVLSDAENLEAAASAIAWGIFYNAGQTCHGGSRLIVDEKVHDELVERVLAVGASLTLGDPLDESTQIGAIASEVQLDRVLGYVDVARSEGATVHGGERQHPVGVVDGFYVEPTVFDGVDNAGRVGQEEIFGPALSVTTVSGAFEAVRVANESAYGLAASVWTADITVAHRAAQRLRAGTVWINTYDAADVITPFGGFKNSGSGRDRSLHALDSYTALKTTWINLGDDSLETQS</sequence>
<dbReference type="EMBL" id="VFRA01000001">
    <property type="protein sequence ID" value="TQO18545.1"/>
    <property type="molecule type" value="Genomic_DNA"/>
</dbReference>
<dbReference type="Gene3D" id="3.40.605.10">
    <property type="entry name" value="Aldehyde Dehydrogenase, Chain A, domain 1"/>
    <property type="match status" value="1"/>
</dbReference>
<proteinExistence type="inferred from homology"/>
<dbReference type="Gene3D" id="3.40.309.10">
    <property type="entry name" value="Aldehyde Dehydrogenase, Chain A, domain 2"/>
    <property type="match status" value="1"/>
</dbReference>
<organism evidence="6 7">
    <name type="scientific">Rhodoglobus vestalii</name>
    <dbReference type="NCBI Taxonomy" id="193384"/>
    <lineage>
        <taxon>Bacteria</taxon>
        <taxon>Bacillati</taxon>
        <taxon>Actinomycetota</taxon>
        <taxon>Actinomycetes</taxon>
        <taxon>Micrococcales</taxon>
        <taxon>Microbacteriaceae</taxon>
        <taxon>Rhodoglobus</taxon>
    </lineage>
</organism>
<evidence type="ECO:0000256" key="2">
    <source>
        <dbReference type="ARBA" id="ARBA00023002"/>
    </source>
</evidence>
<dbReference type="Pfam" id="PF00171">
    <property type="entry name" value="Aldedh"/>
    <property type="match status" value="1"/>
</dbReference>